<evidence type="ECO:0000259" key="11">
    <source>
        <dbReference type="Pfam" id="PF08345"/>
    </source>
</evidence>
<sequence>MRERLELQLKQIRQQLAEINGKLSKRTKIIIAIAAILVVAIAFAAAFALNKVSYGVLYTGLSESEAVEVMSLLETQSIPYKSSGGVIYVPDDQVDKIKVNLATQGYPKSGFTYDVFTNNVDLLTTDFEKSQYALFDLQNRMASNIKLFAGVKDATVTIALANEQKYVLEEDKKESTASVVVVMKDGEAPSKEKVKGIQRLVAKGVPGLEISNVEVVDGNGEAVTDNGEESQEGSTQLKMAVEKQTESSIKGKILHLLQPVFGQENIRVSVKCSVDIDKKIKEIINYIPSQDNKGVISKENTNYEIQGQGTVSSGIVGTESNADIPVYPGVTTDGNDVYFENQRAFDYLVSQVKEQVQSDAGELTDTTVSVAVDSADLTNKKAQELRELIAVTAGIPVDQADSKIAIFNANFYQEDTVPTSGLVEIFEQHPYLKFLIPAVIALLIALALVAVLLIKRAKVKKQAAELANEELPPDQNVEELLRLDDIAKSREEELREQIRDFADTNPEISAQLLKTWIRGGEQDE</sequence>
<keyword evidence="12" id="KW-0966">Cell projection</keyword>
<evidence type="ECO:0000256" key="1">
    <source>
        <dbReference type="ARBA" id="ARBA00004117"/>
    </source>
</evidence>
<keyword evidence="8" id="KW-0975">Bacterial flagellum</keyword>
<dbReference type="InterPro" id="IPR013556">
    <property type="entry name" value="Flag_M-ring_C"/>
</dbReference>
<evidence type="ECO:0000256" key="4">
    <source>
        <dbReference type="ARBA" id="ARBA00022475"/>
    </source>
</evidence>
<dbReference type="GO" id="GO:0071973">
    <property type="term" value="P:bacterial-type flagellum-dependent cell motility"/>
    <property type="evidence" value="ECO:0007669"/>
    <property type="project" value="InterPro"/>
</dbReference>
<dbReference type="InterPro" id="IPR043427">
    <property type="entry name" value="YscJ/FliF"/>
</dbReference>
<dbReference type="EMBL" id="JAFJZZ010000004">
    <property type="protein sequence ID" value="MBN7773772.1"/>
    <property type="molecule type" value="Genomic_DNA"/>
</dbReference>
<dbReference type="RefSeq" id="WP_206582608.1">
    <property type="nucleotide sequence ID" value="NZ_JAFJZZ010000004.1"/>
</dbReference>
<accession>A0A939IHH6</accession>
<organism evidence="12 13">
    <name type="scientific">Clostridium aminobutyricum</name>
    <dbReference type="NCBI Taxonomy" id="33953"/>
    <lineage>
        <taxon>Bacteria</taxon>
        <taxon>Bacillati</taxon>
        <taxon>Bacillota</taxon>
        <taxon>Clostridia</taxon>
        <taxon>Eubacteriales</taxon>
        <taxon>Clostridiaceae</taxon>
        <taxon>Clostridium</taxon>
    </lineage>
</organism>
<evidence type="ECO:0000256" key="9">
    <source>
        <dbReference type="SAM" id="Phobius"/>
    </source>
</evidence>
<evidence type="ECO:0000259" key="10">
    <source>
        <dbReference type="Pfam" id="PF01514"/>
    </source>
</evidence>
<dbReference type="InterPro" id="IPR006182">
    <property type="entry name" value="FliF_N_dom"/>
</dbReference>
<gene>
    <name evidence="12" type="primary">fliF</name>
    <name evidence="12" type="ORF">JYB65_10395</name>
</gene>
<dbReference type="Pfam" id="PF01514">
    <property type="entry name" value="YscJ_FliF"/>
    <property type="match status" value="1"/>
</dbReference>
<dbReference type="Gene3D" id="3.30.300.30">
    <property type="match status" value="1"/>
</dbReference>
<comment type="subcellular location">
    <subcellularLocation>
        <location evidence="1">Bacterial flagellum basal body</location>
    </subcellularLocation>
    <subcellularLocation>
        <location evidence="2">Cell membrane</location>
        <topology evidence="2">Multi-pass membrane protein</topology>
    </subcellularLocation>
</comment>
<keyword evidence="7 9" id="KW-0472">Membrane</keyword>
<evidence type="ECO:0000256" key="3">
    <source>
        <dbReference type="ARBA" id="ARBA00007971"/>
    </source>
</evidence>
<reference evidence="12" key="1">
    <citation type="submission" date="2021-02" db="EMBL/GenBank/DDBJ databases">
        <title>Abyssanaerobacter marinus gen.nov., sp., nov, anaerobic bacterium isolated from the Onnuri vent field of Indian Ocean and suggestion of Mogibacteriaceae fam. nov., and proposal of reclassification of ambiguous this family's genus member.</title>
        <authorList>
            <person name="Kim Y.J."/>
            <person name="Yang J.-A."/>
        </authorList>
    </citation>
    <scope>NUCLEOTIDE SEQUENCE</scope>
    <source>
        <strain evidence="12">DSM 2634</strain>
    </source>
</reference>
<keyword evidence="12" id="KW-0282">Flagellum</keyword>
<dbReference type="PANTHER" id="PTHR30046:SF0">
    <property type="entry name" value="FLAGELLAR M-RING PROTEIN"/>
    <property type="match status" value="1"/>
</dbReference>
<feature type="transmembrane region" description="Helical" evidence="9">
    <location>
        <begin position="29"/>
        <end position="49"/>
    </location>
</feature>
<comment type="caution">
    <text evidence="12">The sequence shown here is derived from an EMBL/GenBank/DDBJ whole genome shotgun (WGS) entry which is preliminary data.</text>
</comment>
<feature type="domain" description="Flagellar M-ring N-terminal" evidence="10">
    <location>
        <begin position="50"/>
        <end position="223"/>
    </location>
</feature>
<dbReference type="Pfam" id="PF08345">
    <property type="entry name" value="YscJ_FliF_C"/>
    <property type="match status" value="1"/>
</dbReference>
<comment type="similarity">
    <text evidence="3">Belongs to the FliF family.</text>
</comment>
<evidence type="ECO:0000256" key="7">
    <source>
        <dbReference type="ARBA" id="ARBA00023136"/>
    </source>
</evidence>
<dbReference type="GO" id="GO:0005886">
    <property type="term" value="C:plasma membrane"/>
    <property type="evidence" value="ECO:0007669"/>
    <property type="project" value="UniProtKB-SubCell"/>
</dbReference>
<keyword evidence="4" id="KW-1003">Cell membrane</keyword>
<evidence type="ECO:0000313" key="12">
    <source>
        <dbReference type="EMBL" id="MBN7773772.1"/>
    </source>
</evidence>
<evidence type="ECO:0000256" key="8">
    <source>
        <dbReference type="ARBA" id="ARBA00023143"/>
    </source>
</evidence>
<dbReference type="AlphaFoldDB" id="A0A939IHH6"/>
<keyword evidence="13" id="KW-1185">Reference proteome</keyword>
<evidence type="ECO:0000313" key="13">
    <source>
        <dbReference type="Proteomes" id="UP000664545"/>
    </source>
</evidence>
<dbReference type="Proteomes" id="UP000664545">
    <property type="component" value="Unassembled WGS sequence"/>
</dbReference>
<evidence type="ECO:0000256" key="6">
    <source>
        <dbReference type="ARBA" id="ARBA00022989"/>
    </source>
</evidence>
<keyword evidence="5 9" id="KW-0812">Transmembrane</keyword>
<evidence type="ECO:0000256" key="2">
    <source>
        <dbReference type="ARBA" id="ARBA00004651"/>
    </source>
</evidence>
<name>A0A939IHH6_CLOAM</name>
<keyword evidence="12" id="KW-0969">Cilium</keyword>
<dbReference type="GO" id="GO:0009431">
    <property type="term" value="C:bacterial-type flagellum basal body, MS ring"/>
    <property type="evidence" value="ECO:0007669"/>
    <property type="project" value="InterPro"/>
</dbReference>
<dbReference type="InterPro" id="IPR000067">
    <property type="entry name" value="FlgMring_FliF"/>
</dbReference>
<dbReference type="NCBIfam" id="TIGR00206">
    <property type="entry name" value="fliF"/>
    <property type="match status" value="1"/>
</dbReference>
<proteinExistence type="inferred from homology"/>
<feature type="transmembrane region" description="Helical" evidence="9">
    <location>
        <begin position="434"/>
        <end position="454"/>
    </location>
</feature>
<evidence type="ECO:0000256" key="5">
    <source>
        <dbReference type="ARBA" id="ARBA00022692"/>
    </source>
</evidence>
<feature type="domain" description="Flagellar M-ring C-terminal" evidence="11">
    <location>
        <begin position="257"/>
        <end position="411"/>
    </location>
</feature>
<dbReference type="InterPro" id="IPR045851">
    <property type="entry name" value="AMP-bd_C_sf"/>
</dbReference>
<protein>
    <submittedName>
        <fullName evidence="12">Flagellar M-ring protein FliF</fullName>
    </submittedName>
</protein>
<dbReference type="GO" id="GO:0003774">
    <property type="term" value="F:cytoskeletal motor activity"/>
    <property type="evidence" value="ECO:0007669"/>
    <property type="project" value="InterPro"/>
</dbReference>
<dbReference type="PANTHER" id="PTHR30046">
    <property type="entry name" value="FLAGELLAR M-RING PROTEIN"/>
    <property type="match status" value="1"/>
</dbReference>
<keyword evidence="6 9" id="KW-1133">Transmembrane helix</keyword>